<comment type="caution">
    <text evidence="2">The sequence shown here is derived from an EMBL/GenBank/DDBJ whole genome shotgun (WGS) entry which is preliminary data.</text>
</comment>
<organism evidence="2 3">
    <name type="scientific">Frankliniella fusca</name>
    <dbReference type="NCBI Taxonomy" id="407009"/>
    <lineage>
        <taxon>Eukaryota</taxon>
        <taxon>Metazoa</taxon>
        <taxon>Ecdysozoa</taxon>
        <taxon>Arthropoda</taxon>
        <taxon>Hexapoda</taxon>
        <taxon>Insecta</taxon>
        <taxon>Pterygota</taxon>
        <taxon>Neoptera</taxon>
        <taxon>Paraneoptera</taxon>
        <taxon>Thysanoptera</taxon>
        <taxon>Terebrantia</taxon>
        <taxon>Thripoidea</taxon>
        <taxon>Thripidae</taxon>
        <taxon>Frankliniella</taxon>
    </lineage>
</organism>
<evidence type="ECO:0000313" key="2">
    <source>
        <dbReference type="EMBL" id="KAK3928567.1"/>
    </source>
</evidence>
<feature type="compositionally biased region" description="Basic and acidic residues" evidence="1">
    <location>
        <begin position="1"/>
        <end position="12"/>
    </location>
</feature>
<sequence>MEDKCRALEMRGRSRRRLDVSSPPKKSKSECEPMPSTSYCSSNSLDKPDHDLSVSNKNGSGESNMVDRRLTRSASKRWLKIYESNAQNLRDGVCSTSDKSMLPPPQPVAKPSQPSASGAITRLRNRTQGNRAGNDVHKMSQSFFQRLSFDQISNTSDYGTASEHSRKCSVASGGMSPVSDSGNSCHCASISGIESLGTSSGDETPPHISDLGWNMDKPWDSESSVLPKPKVTAYAVDGVTAFIPDQNKSLFDGDFKVTIKNHGHEKNMYR</sequence>
<keyword evidence="3" id="KW-1185">Reference proteome</keyword>
<reference evidence="2" key="2">
    <citation type="journal article" date="2023" name="BMC Genomics">
        <title>Pest status, molecular evolution, and epigenetic factors derived from the genome assembly of Frankliniella fusca, a thysanopteran phytovirus vector.</title>
        <authorList>
            <person name="Catto M.A."/>
            <person name="Labadie P.E."/>
            <person name="Jacobson A.L."/>
            <person name="Kennedy G.G."/>
            <person name="Srinivasan R."/>
            <person name="Hunt B.G."/>
        </authorList>
    </citation>
    <scope>NUCLEOTIDE SEQUENCE</scope>
    <source>
        <strain evidence="2">PL_HMW_Pooled</strain>
    </source>
</reference>
<dbReference type="EMBL" id="JAHWGI010001337">
    <property type="protein sequence ID" value="KAK3928567.1"/>
    <property type="molecule type" value="Genomic_DNA"/>
</dbReference>
<evidence type="ECO:0000256" key="1">
    <source>
        <dbReference type="SAM" id="MobiDB-lite"/>
    </source>
</evidence>
<feature type="compositionally biased region" description="Polar residues" evidence="1">
    <location>
        <begin position="53"/>
        <end position="63"/>
    </location>
</feature>
<dbReference type="Proteomes" id="UP001219518">
    <property type="component" value="Unassembled WGS sequence"/>
</dbReference>
<accession>A0AAE1LSC4</accession>
<protein>
    <submittedName>
        <fullName evidence="2">Protein YIPF5</fullName>
    </submittedName>
</protein>
<feature type="region of interest" description="Disordered" evidence="1">
    <location>
        <begin position="92"/>
        <end position="117"/>
    </location>
</feature>
<dbReference type="AlphaFoldDB" id="A0AAE1LSC4"/>
<evidence type="ECO:0000313" key="3">
    <source>
        <dbReference type="Proteomes" id="UP001219518"/>
    </source>
</evidence>
<gene>
    <name evidence="2" type="ORF">KUF71_016814</name>
</gene>
<name>A0AAE1LSC4_9NEOP</name>
<feature type="region of interest" description="Disordered" evidence="1">
    <location>
        <begin position="1"/>
        <end position="70"/>
    </location>
</feature>
<proteinExistence type="predicted"/>
<reference evidence="2" key="1">
    <citation type="submission" date="2021-07" db="EMBL/GenBank/DDBJ databases">
        <authorList>
            <person name="Catto M.A."/>
            <person name="Jacobson A."/>
            <person name="Kennedy G."/>
            <person name="Labadie P."/>
            <person name="Hunt B.G."/>
            <person name="Srinivasan R."/>
        </authorList>
    </citation>
    <scope>NUCLEOTIDE SEQUENCE</scope>
    <source>
        <strain evidence="2">PL_HMW_Pooled</strain>
        <tissue evidence="2">Head</tissue>
    </source>
</reference>